<keyword evidence="2" id="KW-1185">Reference proteome</keyword>
<evidence type="ECO:0000313" key="1">
    <source>
        <dbReference type="EMBL" id="MBB3186095.1"/>
    </source>
</evidence>
<dbReference type="AlphaFoldDB" id="A0A7W5H0V7"/>
<dbReference type="EMBL" id="JACHYB010000001">
    <property type="protein sequence ID" value="MBB3186095.1"/>
    <property type="molecule type" value="Genomic_DNA"/>
</dbReference>
<comment type="caution">
    <text evidence="1">The sequence shown here is derived from an EMBL/GenBank/DDBJ whole genome shotgun (WGS) entry which is preliminary data.</text>
</comment>
<organism evidence="1 2">
    <name type="scientific">Microbacter margulisiae</name>
    <dbReference type="NCBI Taxonomy" id="1350067"/>
    <lineage>
        <taxon>Bacteria</taxon>
        <taxon>Pseudomonadati</taxon>
        <taxon>Bacteroidota</taxon>
        <taxon>Bacteroidia</taxon>
        <taxon>Bacteroidales</taxon>
        <taxon>Porphyromonadaceae</taxon>
        <taxon>Microbacter</taxon>
    </lineage>
</organism>
<reference evidence="1 2" key="1">
    <citation type="submission" date="2020-08" db="EMBL/GenBank/DDBJ databases">
        <title>Genomic Encyclopedia of Type Strains, Phase IV (KMG-IV): sequencing the most valuable type-strain genomes for metagenomic binning, comparative biology and taxonomic classification.</title>
        <authorList>
            <person name="Goeker M."/>
        </authorList>
    </citation>
    <scope>NUCLEOTIDE SEQUENCE [LARGE SCALE GENOMIC DNA]</scope>
    <source>
        <strain evidence="1 2">DSM 27471</strain>
    </source>
</reference>
<evidence type="ECO:0000313" key="2">
    <source>
        <dbReference type="Proteomes" id="UP000544222"/>
    </source>
</evidence>
<proteinExistence type="predicted"/>
<accession>A0A7W5H0V7</accession>
<name>A0A7W5H0V7_9PORP</name>
<dbReference type="Proteomes" id="UP000544222">
    <property type="component" value="Unassembled WGS sequence"/>
</dbReference>
<protein>
    <submittedName>
        <fullName evidence="1">Uncharacterized protein</fullName>
    </submittedName>
</protein>
<gene>
    <name evidence="1" type="ORF">FHX64_000258</name>
</gene>
<sequence>MIQRKESGKGLNVKIDLQTPFFDTTLFDIIISNKVVPKKLALGH</sequence>